<dbReference type="InterPro" id="IPR036390">
    <property type="entry name" value="WH_DNA-bd_sf"/>
</dbReference>
<sequence length="290" mass="32398">MDQYQLLPRLTFRQLEVLRIVYRERSFANAALDLHSTRGNIKRMCVELEQVLGGVLFENDEAGTLNPTPFAHAMQAQMGPLARSVRKLEDAVAIMHQTGRVLRLAATPELFESGWFTGFLRRFRTHCSFRVCCLMLDDRRFRTALLNAECDVFLGCGMTPSDKLDIVDLGAVPWKVLGHDGEVQLAMPSQLGEHAWKVEDNGDPEAMTLLLDAFQEAGAGRGTLLTPSVARSWLEKPATIPAGTLLLTPDTHTDHQGSHVWPSHRYGAFLRRNHPYSELKTLLESAAHGI</sequence>
<comment type="similarity">
    <text evidence="1">Belongs to the LysR transcriptional regulatory family.</text>
</comment>
<evidence type="ECO:0000259" key="4">
    <source>
        <dbReference type="Pfam" id="PF00126"/>
    </source>
</evidence>
<dbReference type="InterPro" id="IPR000847">
    <property type="entry name" value="LysR_HTH_N"/>
</dbReference>
<organism evidence="5 6">
    <name type="scientific">Luteolibacter ambystomatis</name>
    <dbReference type="NCBI Taxonomy" id="2824561"/>
    <lineage>
        <taxon>Bacteria</taxon>
        <taxon>Pseudomonadati</taxon>
        <taxon>Verrucomicrobiota</taxon>
        <taxon>Verrucomicrobiia</taxon>
        <taxon>Verrucomicrobiales</taxon>
        <taxon>Verrucomicrobiaceae</taxon>
        <taxon>Luteolibacter</taxon>
    </lineage>
</organism>
<evidence type="ECO:0000313" key="5">
    <source>
        <dbReference type="EMBL" id="QUE52192.1"/>
    </source>
</evidence>
<dbReference type="Gene3D" id="1.10.10.10">
    <property type="entry name" value="Winged helix-like DNA-binding domain superfamily/Winged helix DNA-binding domain"/>
    <property type="match status" value="1"/>
</dbReference>
<dbReference type="AlphaFoldDB" id="A0A975J1A4"/>
<evidence type="ECO:0000256" key="1">
    <source>
        <dbReference type="ARBA" id="ARBA00009437"/>
    </source>
</evidence>
<dbReference type="PANTHER" id="PTHR30126">
    <property type="entry name" value="HTH-TYPE TRANSCRIPTIONAL REGULATOR"/>
    <property type="match status" value="1"/>
</dbReference>
<dbReference type="Proteomes" id="UP000676169">
    <property type="component" value="Chromosome"/>
</dbReference>
<accession>A0A975J1A4</accession>
<protein>
    <submittedName>
        <fullName evidence="5">LysR family transcriptional regulator</fullName>
    </submittedName>
</protein>
<dbReference type="GO" id="GO:0003700">
    <property type="term" value="F:DNA-binding transcription factor activity"/>
    <property type="evidence" value="ECO:0007669"/>
    <property type="project" value="InterPro"/>
</dbReference>
<evidence type="ECO:0000313" key="6">
    <source>
        <dbReference type="Proteomes" id="UP000676169"/>
    </source>
</evidence>
<feature type="domain" description="HTH lysR-type" evidence="4">
    <location>
        <begin position="12"/>
        <end position="71"/>
    </location>
</feature>
<dbReference type="EMBL" id="CP073100">
    <property type="protein sequence ID" value="QUE52192.1"/>
    <property type="molecule type" value="Genomic_DNA"/>
</dbReference>
<dbReference type="GO" id="GO:0000976">
    <property type="term" value="F:transcription cis-regulatory region binding"/>
    <property type="evidence" value="ECO:0007669"/>
    <property type="project" value="TreeGrafter"/>
</dbReference>
<evidence type="ECO:0000256" key="2">
    <source>
        <dbReference type="ARBA" id="ARBA00023015"/>
    </source>
</evidence>
<keyword evidence="3" id="KW-0804">Transcription</keyword>
<evidence type="ECO:0000256" key="3">
    <source>
        <dbReference type="ARBA" id="ARBA00023163"/>
    </source>
</evidence>
<dbReference type="RefSeq" id="WP_211632874.1">
    <property type="nucleotide sequence ID" value="NZ_CP073100.1"/>
</dbReference>
<keyword evidence="6" id="KW-1185">Reference proteome</keyword>
<keyword evidence="2" id="KW-0805">Transcription regulation</keyword>
<dbReference type="KEGG" id="lamb:KBB96_04700"/>
<dbReference type="Pfam" id="PF00126">
    <property type="entry name" value="HTH_1"/>
    <property type="match status" value="1"/>
</dbReference>
<dbReference type="InterPro" id="IPR036388">
    <property type="entry name" value="WH-like_DNA-bd_sf"/>
</dbReference>
<dbReference type="PANTHER" id="PTHR30126:SF39">
    <property type="entry name" value="HTH-TYPE TRANSCRIPTIONAL REGULATOR CYSL"/>
    <property type="match status" value="1"/>
</dbReference>
<proteinExistence type="inferred from homology"/>
<dbReference type="SUPFAM" id="SSF46785">
    <property type="entry name" value="Winged helix' DNA-binding domain"/>
    <property type="match status" value="1"/>
</dbReference>
<gene>
    <name evidence="5" type="ORF">KBB96_04700</name>
</gene>
<reference evidence="5" key="1">
    <citation type="submission" date="2021-04" db="EMBL/GenBank/DDBJ databases">
        <title>Luteolibacter sp. 32A isolated from the skin of an Anderson's salamander (Ambystoma andersonii).</title>
        <authorList>
            <person name="Spergser J."/>
            <person name="Busse H.-J."/>
        </authorList>
    </citation>
    <scope>NUCLEOTIDE SEQUENCE</scope>
    <source>
        <strain evidence="5">32A</strain>
    </source>
</reference>
<name>A0A975J1A4_9BACT</name>